<dbReference type="OMA" id="MTPERSH"/>
<sequence>MSIIDQIDLSLEKASSLQQKRFEAEESKQKSLNYELNQLRNQLNESQEDQDEEMTPERSHSQNYSQSQYSPLRNDIKQLELQKQLLQSSERKLQQEIDESDNDDNQLQIYPKYDKQFKQQTQQQQQQQVQQKQQQDQSKQNNKTQKESIQKMRSKKHHQLENTQIKKDFQQKTQKSVPKSTQIITTTTERRNDKENGFVIQEQKPEYQKLKQHINSVKAQVSNQLVKNEKTKLETQNDESNQYKIRGFRDQAEIKYFGRPLPCNECVFLLNKGMSSDYCSQHGKMNKERPPNKTLPKRFAKFF</sequence>
<feature type="region of interest" description="Disordered" evidence="1">
    <location>
        <begin position="25"/>
        <end position="69"/>
    </location>
</feature>
<accession>A0A8S1NHQ8</accession>
<feature type="compositionally biased region" description="Polar residues" evidence="1">
    <location>
        <begin position="171"/>
        <end position="187"/>
    </location>
</feature>
<reference evidence="2" key="1">
    <citation type="submission" date="2021-01" db="EMBL/GenBank/DDBJ databases">
        <authorList>
            <consortium name="Genoscope - CEA"/>
            <person name="William W."/>
        </authorList>
    </citation>
    <scope>NUCLEOTIDE SEQUENCE</scope>
</reference>
<evidence type="ECO:0000313" key="2">
    <source>
        <dbReference type="EMBL" id="CAD8088525.1"/>
    </source>
</evidence>
<feature type="compositionally biased region" description="Low complexity" evidence="1">
    <location>
        <begin position="118"/>
        <end position="143"/>
    </location>
</feature>
<dbReference type="Proteomes" id="UP000688137">
    <property type="component" value="Unassembled WGS sequence"/>
</dbReference>
<dbReference type="AlphaFoldDB" id="A0A8S1NHQ8"/>
<protein>
    <submittedName>
        <fullName evidence="2">Uncharacterized protein</fullName>
    </submittedName>
</protein>
<name>A0A8S1NHQ8_PARPR</name>
<proteinExistence type="predicted"/>
<keyword evidence="3" id="KW-1185">Reference proteome</keyword>
<gene>
    <name evidence="2" type="ORF">PPRIM_AZ9-3.1.T0810128</name>
</gene>
<dbReference type="EMBL" id="CAJJDM010000084">
    <property type="protein sequence ID" value="CAD8088525.1"/>
    <property type="molecule type" value="Genomic_DNA"/>
</dbReference>
<organism evidence="2 3">
    <name type="scientific">Paramecium primaurelia</name>
    <dbReference type="NCBI Taxonomy" id="5886"/>
    <lineage>
        <taxon>Eukaryota</taxon>
        <taxon>Sar</taxon>
        <taxon>Alveolata</taxon>
        <taxon>Ciliophora</taxon>
        <taxon>Intramacronucleata</taxon>
        <taxon>Oligohymenophorea</taxon>
        <taxon>Peniculida</taxon>
        <taxon>Parameciidae</taxon>
        <taxon>Paramecium</taxon>
    </lineage>
</organism>
<comment type="caution">
    <text evidence="2">The sequence shown here is derived from an EMBL/GenBank/DDBJ whole genome shotgun (WGS) entry which is preliminary data.</text>
</comment>
<evidence type="ECO:0000256" key="1">
    <source>
        <dbReference type="SAM" id="MobiDB-lite"/>
    </source>
</evidence>
<feature type="region of interest" description="Disordered" evidence="1">
    <location>
        <begin position="116"/>
        <end position="196"/>
    </location>
</feature>
<evidence type="ECO:0000313" key="3">
    <source>
        <dbReference type="Proteomes" id="UP000688137"/>
    </source>
</evidence>
<feature type="compositionally biased region" description="Polar residues" evidence="1">
    <location>
        <begin position="30"/>
        <end position="45"/>
    </location>
</feature>